<feature type="transmembrane region" description="Helical" evidence="7">
    <location>
        <begin position="381"/>
        <end position="401"/>
    </location>
</feature>
<evidence type="ECO:0000259" key="8">
    <source>
        <dbReference type="PROSITE" id="PS50850"/>
    </source>
</evidence>
<reference evidence="9 10" key="2">
    <citation type="journal article" date="2012" name="Eukaryot. Cell">
        <title>Genome update of Botrytis cinerea strains B05.10 and T4.</title>
        <authorList>
            <person name="Staats M."/>
            <person name="van Kan J.A."/>
        </authorList>
    </citation>
    <scope>NUCLEOTIDE SEQUENCE [LARGE SCALE GENOMIC DNA]</scope>
    <source>
        <strain evidence="9 10">B05.10</strain>
    </source>
</reference>
<evidence type="ECO:0000256" key="2">
    <source>
        <dbReference type="ARBA" id="ARBA00022448"/>
    </source>
</evidence>
<evidence type="ECO:0000313" key="9">
    <source>
        <dbReference type="EMBL" id="ATZ57087.1"/>
    </source>
</evidence>
<feature type="domain" description="Major facilitator superfamily (MFS) profile" evidence="8">
    <location>
        <begin position="114"/>
        <end position="558"/>
    </location>
</feature>
<reference evidence="9 10" key="3">
    <citation type="journal article" date="2017" name="Mol. Plant Pathol.">
        <title>A gapless genome sequence of the fungus Botrytis cinerea.</title>
        <authorList>
            <person name="Van Kan J.A."/>
            <person name="Stassen J.H."/>
            <person name="Mosbach A."/>
            <person name="Van Der Lee T.A."/>
            <person name="Faino L."/>
            <person name="Farmer A.D."/>
            <person name="Papasotiriou D.G."/>
            <person name="Zhou S."/>
            <person name="Seidl M.F."/>
            <person name="Cottam E."/>
            <person name="Edel D."/>
            <person name="Hahn M."/>
            <person name="Schwartz D.C."/>
            <person name="Dietrich R.A."/>
            <person name="Widdison S."/>
            <person name="Scalliet G."/>
        </authorList>
    </citation>
    <scope>NUCLEOTIDE SEQUENCE [LARGE SCALE GENOMIC DNA]</scope>
    <source>
        <strain evidence="9 10">B05.10</strain>
    </source>
</reference>
<dbReference type="SUPFAM" id="SSF103473">
    <property type="entry name" value="MFS general substrate transporter"/>
    <property type="match status" value="1"/>
</dbReference>
<dbReference type="GeneID" id="5431775"/>
<keyword evidence="4 7" id="KW-1133">Transmembrane helix</keyword>
<dbReference type="PANTHER" id="PTHR23511">
    <property type="entry name" value="SYNAPTIC VESICLE GLYCOPROTEIN 2"/>
    <property type="match status" value="1"/>
</dbReference>
<dbReference type="RefSeq" id="XP_024552930.1">
    <property type="nucleotide sequence ID" value="XM_024697117.1"/>
</dbReference>
<feature type="transmembrane region" description="Helical" evidence="7">
    <location>
        <begin position="152"/>
        <end position="171"/>
    </location>
</feature>
<keyword evidence="2" id="KW-0813">Transport</keyword>
<feature type="transmembrane region" description="Helical" evidence="7">
    <location>
        <begin position="472"/>
        <end position="492"/>
    </location>
</feature>
<dbReference type="EMBL" id="CP009818">
    <property type="protein sequence ID" value="ATZ57087.1"/>
    <property type="molecule type" value="Genomic_DNA"/>
</dbReference>
<keyword evidence="10" id="KW-1185">Reference proteome</keyword>
<dbReference type="AlphaFoldDB" id="A0A384K3G7"/>
<dbReference type="InterPro" id="IPR005828">
    <property type="entry name" value="MFS_sugar_transport-like"/>
</dbReference>
<organism evidence="9 10">
    <name type="scientific">Botryotinia fuckeliana (strain B05.10)</name>
    <name type="common">Noble rot fungus</name>
    <name type="synonym">Botrytis cinerea</name>
    <dbReference type="NCBI Taxonomy" id="332648"/>
    <lineage>
        <taxon>Eukaryota</taxon>
        <taxon>Fungi</taxon>
        <taxon>Dikarya</taxon>
        <taxon>Ascomycota</taxon>
        <taxon>Pezizomycotina</taxon>
        <taxon>Leotiomycetes</taxon>
        <taxon>Helotiales</taxon>
        <taxon>Sclerotiniaceae</taxon>
        <taxon>Botrytis</taxon>
    </lineage>
</organism>
<sequence length="563" mass="60851">MKFLGLRIREPKPEYLDATKPIDHIRQLRDAPKRKSRPIEDGLDRQESDGSLPSSGVSSQENADSSAPIIARTIEDLRDVIGGAGSSASNLELKSRILELAISDIGMGKYQWCLFVLCGMGWAADNLWLQGVALILPTSSIAYGVSDQHVRYATLALNVGLSLGAIGWGFGSDRIGRRLGFNSTLVIAGIFAFLTGNAPSFIAEAAFLGAIGLGVGGSLPVDGTMFLEFLPHKDRIYLTLLSVWWPIGQVVASLFAWLFLGSNFEATRGLRLFLYTMGSITLAMAISRWLFDSIESPKFLLASNRQAEAVRSVRALAHKNGTKTWLTEEILNEIGGTAEVTDVVKSSSMVRARQAIASFGPETKKQISPLFGNAELGVNTVLLWIIWLCIGIGYPLFNSFLPQYLKGGNKSESESDTYRNYLIISTAAVPGSLLACYIVNVAGRKRPMAFATMIAGVCFFLFTLRNDSSFQLGFGCAASFFQNIMFGILYAYTPETFPGSSRGTGCGIAHSLNRLGGIIAPLIAANVGASNPSIPIYVSGSLIISAFLAMCCLRIETQNRQSL</sequence>
<dbReference type="OrthoDB" id="4139357at2759"/>
<dbReference type="GO" id="GO:0022857">
    <property type="term" value="F:transmembrane transporter activity"/>
    <property type="evidence" value="ECO:0007669"/>
    <property type="project" value="InterPro"/>
</dbReference>
<dbReference type="GO" id="GO:0016020">
    <property type="term" value="C:membrane"/>
    <property type="evidence" value="ECO:0007669"/>
    <property type="project" value="UniProtKB-SubCell"/>
</dbReference>
<feature type="transmembrane region" description="Helical" evidence="7">
    <location>
        <begin position="183"/>
        <end position="216"/>
    </location>
</feature>
<feature type="transmembrane region" description="Helical" evidence="7">
    <location>
        <begin position="534"/>
        <end position="553"/>
    </location>
</feature>
<proteinExistence type="predicted"/>
<accession>A0A384K3G7</accession>
<feature type="compositionally biased region" description="Basic and acidic residues" evidence="6">
    <location>
        <begin position="26"/>
        <end position="48"/>
    </location>
</feature>
<dbReference type="KEGG" id="bfu:BCIN_14g02640"/>
<reference evidence="9 10" key="1">
    <citation type="journal article" date="2011" name="PLoS Genet.">
        <title>Genomic analysis of the necrotrophic fungal pathogens Sclerotinia sclerotiorum and Botrytis cinerea.</title>
        <authorList>
            <person name="Amselem J."/>
            <person name="Cuomo C.A."/>
            <person name="van Kan J.A."/>
            <person name="Viaud M."/>
            <person name="Benito E.P."/>
            <person name="Couloux A."/>
            <person name="Coutinho P.M."/>
            <person name="de Vries R.P."/>
            <person name="Dyer P.S."/>
            <person name="Fillinger S."/>
            <person name="Fournier E."/>
            <person name="Gout L."/>
            <person name="Hahn M."/>
            <person name="Kohn L."/>
            <person name="Lapalu N."/>
            <person name="Plummer K.M."/>
            <person name="Pradier J.M."/>
            <person name="Quevillon E."/>
            <person name="Sharon A."/>
            <person name="Simon A."/>
            <person name="ten Have A."/>
            <person name="Tudzynski B."/>
            <person name="Tudzynski P."/>
            <person name="Wincker P."/>
            <person name="Andrew M."/>
            <person name="Anthouard V."/>
            <person name="Beever R.E."/>
            <person name="Beffa R."/>
            <person name="Benoit I."/>
            <person name="Bouzid O."/>
            <person name="Brault B."/>
            <person name="Chen Z."/>
            <person name="Choquer M."/>
            <person name="Collemare J."/>
            <person name="Cotton P."/>
            <person name="Danchin E.G."/>
            <person name="Da Silva C."/>
            <person name="Gautier A."/>
            <person name="Giraud C."/>
            <person name="Giraud T."/>
            <person name="Gonzalez C."/>
            <person name="Grossetete S."/>
            <person name="Guldener U."/>
            <person name="Henrissat B."/>
            <person name="Howlett B.J."/>
            <person name="Kodira C."/>
            <person name="Kretschmer M."/>
            <person name="Lappartient A."/>
            <person name="Leroch M."/>
            <person name="Levis C."/>
            <person name="Mauceli E."/>
            <person name="Neuveglise C."/>
            <person name="Oeser B."/>
            <person name="Pearson M."/>
            <person name="Poulain J."/>
            <person name="Poussereau N."/>
            <person name="Quesneville H."/>
            <person name="Rascle C."/>
            <person name="Schumacher J."/>
            <person name="Segurens B."/>
            <person name="Sexton A."/>
            <person name="Silva E."/>
            <person name="Sirven C."/>
            <person name="Soanes D.M."/>
            <person name="Talbot N.J."/>
            <person name="Templeton M."/>
            <person name="Yandava C."/>
            <person name="Yarden O."/>
            <person name="Zeng Q."/>
            <person name="Rollins J.A."/>
            <person name="Lebrun M.H."/>
            <person name="Dickman M."/>
        </authorList>
    </citation>
    <scope>NUCLEOTIDE SEQUENCE [LARGE SCALE GENOMIC DNA]</scope>
    <source>
        <strain evidence="9 10">B05.10</strain>
    </source>
</reference>
<dbReference type="InterPro" id="IPR036259">
    <property type="entry name" value="MFS_trans_sf"/>
</dbReference>
<dbReference type="PANTHER" id="PTHR23511:SF5">
    <property type="entry name" value="MAJOR FACILITATOR-TYPE TRANSPORTER HXNZ-RELATED"/>
    <property type="match status" value="1"/>
</dbReference>
<dbReference type="Proteomes" id="UP000001798">
    <property type="component" value="Chromosome 14"/>
</dbReference>
<evidence type="ECO:0000256" key="6">
    <source>
        <dbReference type="SAM" id="MobiDB-lite"/>
    </source>
</evidence>
<gene>
    <name evidence="9" type="ORF">BCIN_14g02640</name>
</gene>
<dbReference type="CDD" id="cd17316">
    <property type="entry name" value="MFS_SV2_like"/>
    <property type="match status" value="1"/>
</dbReference>
<dbReference type="InterPro" id="IPR020846">
    <property type="entry name" value="MFS_dom"/>
</dbReference>
<evidence type="ECO:0000256" key="7">
    <source>
        <dbReference type="SAM" id="Phobius"/>
    </source>
</evidence>
<feature type="transmembrane region" description="Helical" evidence="7">
    <location>
        <begin position="421"/>
        <end position="442"/>
    </location>
</feature>
<name>A0A384K3G7_BOTFB</name>
<keyword evidence="3 7" id="KW-0812">Transmembrane</keyword>
<evidence type="ECO:0000313" key="10">
    <source>
        <dbReference type="Proteomes" id="UP000001798"/>
    </source>
</evidence>
<evidence type="ECO:0000256" key="4">
    <source>
        <dbReference type="ARBA" id="ARBA00022989"/>
    </source>
</evidence>
<evidence type="ECO:0000256" key="3">
    <source>
        <dbReference type="ARBA" id="ARBA00022692"/>
    </source>
</evidence>
<feature type="region of interest" description="Disordered" evidence="6">
    <location>
        <begin position="26"/>
        <end position="65"/>
    </location>
</feature>
<feature type="compositionally biased region" description="Low complexity" evidence="6">
    <location>
        <begin position="49"/>
        <end position="59"/>
    </location>
</feature>
<comment type="subcellular location">
    <subcellularLocation>
        <location evidence="1">Membrane</location>
        <topology evidence="1">Multi-pass membrane protein</topology>
    </subcellularLocation>
</comment>
<dbReference type="PROSITE" id="PS50850">
    <property type="entry name" value="MFS"/>
    <property type="match status" value="1"/>
</dbReference>
<protein>
    <recommendedName>
        <fullName evidence="8">Major facilitator superfamily (MFS) profile domain-containing protein</fullName>
    </recommendedName>
</protein>
<feature type="transmembrane region" description="Helical" evidence="7">
    <location>
        <begin position="236"/>
        <end position="260"/>
    </location>
</feature>
<dbReference type="Pfam" id="PF00083">
    <property type="entry name" value="Sugar_tr"/>
    <property type="match status" value="1"/>
</dbReference>
<dbReference type="VEuPathDB" id="FungiDB:Bcin14g02640"/>
<keyword evidence="5 7" id="KW-0472">Membrane</keyword>
<feature type="transmembrane region" description="Helical" evidence="7">
    <location>
        <begin position="272"/>
        <end position="291"/>
    </location>
</feature>
<evidence type="ECO:0000256" key="5">
    <source>
        <dbReference type="ARBA" id="ARBA00023136"/>
    </source>
</evidence>
<dbReference type="Gene3D" id="1.20.1250.20">
    <property type="entry name" value="MFS general substrate transporter like domains"/>
    <property type="match status" value="1"/>
</dbReference>
<evidence type="ECO:0000256" key="1">
    <source>
        <dbReference type="ARBA" id="ARBA00004141"/>
    </source>
</evidence>
<feature type="transmembrane region" description="Helical" evidence="7">
    <location>
        <begin position="448"/>
        <end position="465"/>
    </location>
</feature>